<comment type="caution">
    <text evidence="1">The sequence shown here is derived from an EMBL/GenBank/DDBJ whole genome shotgun (WGS) entry which is preliminary data.</text>
</comment>
<evidence type="ECO:0000313" key="2">
    <source>
        <dbReference type="Proteomes" id="UP000821845"/>
    </source>
</evidence>
<organism evidence="1 2">
    <name type="scientific">Hyalomma asiaticum</name>
    <name type="common">Tick</name>
    <dbReference type="NCBI Taxonomy" id="266040"/>
    <lineage>
        <taxon>Eukaryota</taxon>
        <taxon>Metazoa</taxon>
        <taxon>Ecdysozoa</taxon>
        <taxon>Arthropoda</taxon>
        <taxon>Chelicerata</taxon>
        <taxon>Arachnida</taxon>
        <taxon>Acari</taxon>
        <taxon>Parasitiformes</taxon>
        <taxon>Ixodida</taxon>
        <taxon>Ixodoidea</taxon>
        <taxon>Ixodidae</taxon>
        <taxon>Hyalomminae</taxon>
        <taxon>Hyalomma</taxon>
    </lineage>
</organism>
<sequence>MQEGPSASRLSKLGRWEILSQLHRKLTFAAAGAGNPMDNLPPGLINRGRNLCFAISSLQCLFRTPEMAGLLQDWVQNSNLLMTANEEDFLWSYLKLHVECVARNLQPSTQDNFVRLCRVFMPQLMSSSSYTQEQQDAAEFVMTLLNVLHKILNSRRPRTKAGQANGSASAEHNAENFQVSISTLNKRCLDRILEVAYKGWQAYERANDSPIVHLFTGQTSDIHQCTSCLKTSIRTQEYNVLPITIELRDRRDSSGARNVLRLYDLLMSFTEAKRMDNRDDDDNESEIQMGPICNLAAHTSWLHRTMLSQTPSAVVLQLLRFQYDSSTGQSRKIRDPIKIPSANMCLPNGSGTWPQYKLYGIVAHIGTRSTQDGHYIAYAEDQMYSKWYRFDDETVTHIVDIEEELSKPSLMENAYLLFYRKT</sequence>
<proteinExistence type="predicted"/>
<protein>
    <submittedName>
        <fullName evidence="1">Uncharacterized protein</fullName>
    </submittedName>
</protein>
<keyword evidence="2" id="KW-1185">Reference proteome</keyword>
<accession>A0ACB7S1A5</accession>
<dbReference type="EMBL" id="CM023486">
    <property type="protein sequence ID" value="KAH6928967.1"/>
    <property type="molecule type" value="Genomic_DNA"/>
</dbReference>
<name>A0ACB7S1A5_HYAAI</name>
<reference evidence="1" key="1">
    <citation type="submission" date="2020-05" db="EMBL/GenBank/DDBJ databases">
        <title>Large-scale comparative analyses of tick genomes elucidate their genetic diversity and vector capacities.</title>
        <authorList>
            <person name="Jia N."/>
            <person name="Wang J."/>
            <person name="Shi W."/>
            <person name="Du L."/>
            <person name="Sun Y."/>
            <person name="Zhan W."/>
            <person name="Jiang J."/>
            <person name="Wang Q."/>
            <person name="Zhang B."/>
            <person name="Ji P."/>
            <person name="Sakyi L.B."/>
            <person name="Cui X."/>
            <person name="Yuan T."/>
            <person name="Jiang B."/>
            <person name="Yang W."/>
            <person name="Lam T.T.-Y."/>
            <person name="Chang Q."/>
            <person name="Ding S."/>
            <person name="Wang X."/>
            <person name="Zhu J."/>
            <person name="Ruan X."/>
            <person name="Zhao L."/>
            <person name="Wei J."/>
            <person name="Que T."/>
            <person name="Du C."/>
            <person name="Cheng J."/>
            <person name="Dai P."/>
            <person name="Han X."/>
            <person name="Huang E."/>
            <person name="Gao Y."/>
            <person name="Liu J."/>
            <person name="Shao H."/>
            <person name="Ye R."/>
            <person name="Li L."/>
            <person name="Wei W."/>
            <person name="Wang X."/>
            <person name="Wang C."/>
            <person name="Yang T."/>
            <person name="Huo Q."/>
            <person name="Li W."/>
            <person name="Guo W."/>
            <person name="Chen H."/>
            <person name="Zhou L."/>
            <person name="Ni X."/>
            <person name="Tian J."/>
            <person name="Zhou Y."/>
            <person name="Sheng Y."/>
            <person name="Liu T."/>
            <person name="Pan Y."/>
            <person name="Xia L."/>
            <person name="Li J."/>
            <person name="Zhao F."/>
            <person name="Cao W."/>
        </authorList>
    </citation>
    <scope>NUCLEOTIDE SEQUENCE</scope>
    <source>
        <strain evidence="1">Hyas-2018</strain>
    </source>
</reference>
<evidence type="ECO:0000313" key="1">
    <source>
        <dbReference type="EMBL" id="KAH6928967.1"/>
    </source>
</evidence>
<gene>
    <name evidence="1" type="ORF">HPB50_022327</name>
</gene>
<dbReference type="Proteomes" id="UP000821845">
    <property type="component" value="Chromosome 6"/>
</dbReference>